<dbReference type="GO" id="GO:0016491">
    <property type="term" value="F:oxidoreductase activity"/>
    <property type="evidence" value="ECO:0007669"/>
    <property type="project" value="UniProtKB-KW"/>
</dbReference>
<accession>A0A1B8R5I9</accession>
<reference evidence="3" key="2">
    <citation type="journal article" date="2016" name="Front. Microbiol.">
        <title>The Regulatory Protein RosR Affects Rhizobium leguminosarum bv. trifolii Protein Profiles, Cell Surface Properties, and Symbiosis with Clover.</title>
        <authorList>
            <person name="Rachwal K."/>
            <person name="Boguszewska A."/>
            <person name="Kopcinska J."/>
            <person name="Karas M."/>
            <person name="Tchorzewski M."/>
            <person name="Janczarek M."/>
        </authorList>
    </citation>
    <scope>NUCLEOTIDE SEQUENCE</scope>
    <source>
        <strain evidence="3">Rt24.2</strain>
    </source>
</reference>
<evidence type="ECO:0000313" key="3">
    <source>
        <dbReference type="EMBL" id="AOO93164.1"/>
    </source>
</evidence>
<keyword evidence="1" id="KW-0560">Oxidoreductase</keyword>
<dbReference type="Gene3D" id="3.40.50.720">
    <property type="entry name" value="NAD(P)-binding Rossmann-like Domain"/>
    <property type="match status" value="1"/>
</dbReference>
<dbReference type="Pfam" id="PF03807">
    <property type="entry name" value="F420_oxidored"/>
    <property type="match status" value="1"/>
</dbReference>
<reference evidence="3" key="1">
    <citation type="journal article" date="2015" name="BMC Genomics">
        <title>Transcriptome profiling of a Rhizobium leguminosarum bv. trifolii rosR mutant reveals the role of the transcriptional regulator RosR in motility, synthesis of cell-surface components, and other cellular processes.</title>
        <authorList>
            <person name="Rachwal K."/>
            <person name="Matczynska E."/>
            <person name="Janczarek M."/>
        </authorList>
    </citation>
    <scope>NUCLEOTIDE SEQUENCE</scope>
    <source>
        <strain evidence="3">Rt24.2</strain>
    </source>
</reference>
<dbReference type="InterPro" id="IPR051267">
    <property type="entry name" value="STEAP_metalloreductase"/>
</dbReference>
<dbReference type="EMBL" id="KX490800">
    <property type="protein sequence ID" value="AOO93164.1"/>
    <property type="molecule type" value="Genomic_DNA"/>
</dbReference>
<sequence length="248" mass="25992">MKIGIIGIGNIGGTIARKLASAGHEVRVANSKGAVAVRPFAEEIGATATDTNGAISGADLVIMSIPLPAIERLPKNLFKDVPASVPVVDTSNYYPGLRDPQIADLDAGEAESVWVSKQIGRPVIKAFNNILAHSLAELGQPEGTDGRLAVAVAGDDDAAKQLVMGIVNEVGFDPVDGGTLEESWRQQPSTPGYCCDYDAVAMRRALNAAVKGEAPKKREQLTSKMATLGPSPTHDDVVAMNRSLNPLT</sequence>
<name>A0A1B8R5I9_RHILT</name>
<organism evidence="3">
    <name type="scientific">Rhizobium leguminosarum bv. trifolii</name>
    <dbReference type="NCBI Taxonomy" id="386"/>
    <lineage>
        <taxon>Bacteria</taxon>
        <taxon>Pseudomonadati</taxon>
        <taxon>Pseudomonadota</taxon>
        <taxon>Alphaproteobacteria</taxon>
        <taxon>Hyphomicrobiales</taxon>
        <taxon>Rhizobiaceae</taxon>
        <taxon>Rhizobium/Agrobacterium group</taxon>
        <taxon>Rhizobium</taxon>
    </lineage>
</organism>
<evidence type="ECO:0000256" key="1">
    <source>
        <dbReference type="ARBA" id="ARBA00023002"/>
    </source>
</evidence>
<evidence type="ECO:0000259" key="2">
    <source>
        <dbReference type="Pfam" id="PF03807"/>
    </source>
</evidence>
<feature type="domain" description="Pyrroline-5-carboxylate reductase catalytic N-terminal" evidence="2">
    <location>
        <begin position="2"/>
        <end position="93"/>
    </location>
</feature>
<protein>
    <submittedName>
        <fullName evidence="3">NADP oxidoreductase coenzyme F420-dependent</fullName>
    </submittedName>
</protein>
<dbReference type="RefSeq" id="WP_018245225.1">
    <property type="nucleotide sequence ID" value="NZ_MAMO01000156.1"/>
</dbReference>
<dbReference type="SUPFAM" id="SSF51735">
    <property type="entry name" value="NAD(P)-binding Rossmann-fold domains"/>
    <property type="match status" value="1"/>
</dbReference>
<dbReference type="AlphaFoldDB" id="A0A1B8R5I9"/>
<dbReference type="InterPro" id="IPR036291">
    <property type="entry name" value="NAD(P)-bd_dom_sf"/>
</dbReference>
<dbReference type="PANTHER" id="PTHR14239">
    <property type="entry name" value="DUDULIN-RELATED"/>
    <property type="match status" value="1"/>
</dbReference>
<dbReference type="GeneID" id="61426653"/>
<proteinExistence type="predicted"/>
<dbReference type="InterPro" id="IPR028939">
    <property type="entry name" value="P5C_Rdtase_cat_N"/>
</dbReference>